<dbReference type="GO" id="GO:0035556">
    <property type="term" value="P:intracellular signal transduction"/>
    <property type="evidence" value="ECO:0007669"/>
    <property type="project" value="InterPro"/>
</dbReference>
<dbReference type="PANTHER" id="PTHR16305">
    <property type="entry name" value="TESTICULAR SOLUBLE ADENYLYL CYCLASE"/>
    <property type="match status" value="1"/>
</dbReference>
<dbReference type="GO" id="GO:0004016">
    <property type="term" value="F:adenylate cyclase activity"/>
    <property type="evidence" value="ECO:0007669"/>
    <property type="project" value="UniProtKB-ARBA"/>
</dbReference>
<gene>
    <name evidence="4" type="ORF">AVDCRST_MAG10-3403</name>
</gene>
<accession>A0A6J4JD26</accession>
<dbReference type="SMART" id="SM00044">
    <property type="entry name" value="CYCc"/>
    <property type="match status" value="1"/>
</dbReference>
<dbReference type="PANTHER" id="PTHR16305:SF28">
    <property type="entry name" value="GUANYLATE CYCLASE DOMAIN-CONTAINING PROTEIN"/>
    <property type="match status" value="1"/>
</dbReference>
<evidence type="ECO:0000256" key="1">
    <source>
        <dbReference type="ARBA" id="ARBA00022741"/>
    </source>
</evidence>
<dbReference type="GO" id="GO:0005737">
    <property type="term" value="C:cytoplasm"/>
    <property type="evidence" value="ECO:0007669"/>
    <property type="project" value="TreeGrafter"/>
</dbReference>
<dbReference type="InterPro" id="IPR041664">
    <property type="entry name" value="AAA_16"/>
</dbReference>
<evidence type="ECO:0000313" key="4">
    <source>
        <dbReference type="EMBL" id="CAA9273041.1"/>
    </source>
</evidence>
<organism evidence="4">
    <name type="scientific">uncultured Acidimicrobiales bacterium</name>
    <dbReference type="NCBI Taxonomy" id="310071"/>
    <lineage>
        <taxon>Bacteria</taxon>
        <taxon>Bacillati</taxon>
        <taxon>Actinomycetota</taxon>
        <taxon>Acidimicrobiia</taxon>
        <taxon>Acidimicrobiales</taxon>
        <taxon>environmental samples</taxon>
    </lineage>
</organism>
<evidence type="ECO:0000259" key="3">
    <source>
        <dbReference type="PROSITE" id="PS50125"/>
    </source>
</evidence>
<reference evidence="4" key="1">
    <citation type="submission" date="2020-02" db="EMBL/GenBank/DDBJ databases">
        <authorList>
            <person name="Meier V. D."/>
        </authorList>
    </citation>
    <scope>NUCLEOTIDE SEQUENCE</scope>
    <source>
        <strain evidence="4">AVDCRST_MAG10</strain>
    </source>
</reference>
<dbReference type="EMBL" id="CADCTB010000207">
    <property type="protein sequence ID" value="CAA9273041.1"/>
    <property type="molecule type" value="Genomic_DNA"/>
</dbReference>
<dbReference type="CDD" id="cd07302">
    <property type="entry name" value="CHD"/>
    <property type="match status" value="1"/>
</dbReference>
<dbReference type="Pfam" id="PF00211">
    <property type="entry name" value="Guanylate_cyc"/>
    <property type="match status" value="1"/>
</dbReference>
<protein>
    <recommendedName>
        <fullName evidence="3">Guanylate cyclase domain-containing protein</fullName>
    </recommendedName>
</protein>
<dbReference type="Gene3D" id="3.30.70.1230">
    <property type="entry name" value="Nucleotide cyclase"/>
    <property type="match status" value="1"/>
</dbReference>
<dbReference type="PROSITE" id="PS50125">
    <property type="entry name" value="GUANYLATE_CYCLASE_2"/>
    <property type="match status" value="1"/>
</dbReference>
<dbReference type="InterPro" id="IPR027417">
    <property type="entry name" value="P-loop_NTPase"/>
</dbReference>
<keyword evidence="2" id="KW-0067">ATP-binding</keyword>
<proteinExistence type="predicted"/>
<dbReference type="InterPro" id="IPR001054">
    <property type="entry name" value="A/G_cyclase"/>
</dbReference>
<dbReference type="GO" id="GO:0009190">
    <property type="term" value="P:cyclic nucleotide biosynthetic process"/>
    <property type="evidence" value="ECO:0007669"/>
    <property type="project" value="InterPro"/>
</dbReference>
<dbReference type="GO" id="GO:0005524">
    <property type="term" value="F:ATP binding"/>
    <property type="evidence" value="ECO:0007669"/>
    <property type="project" value="UniProtKB-KW"/>
</dbReference>
<keyword evidence="1" id="KW-0547">Nucleotide-binding</keyword>
<dbReference type="Pfam" id="PF13191">
    <property type="entry name" value="AAA_16"/>
    <property type="match status" value="1"/>
</dbReference>
<dbReference type="InterPro" id="IPR029787">
    <property type="entry name" value="Nucleotide_cyclase"/>
</dbReference>
<feature type="domain" description="Guanylate cyclase" evidence="3">
    <location>
        <begin position="14"/>
        <end position="145"/>
    </location>
</feature>
<dbReference type="SUPFAM" id="SSF55073">
    <property type="entry name" value="Nucleotide cyclase"/>
    <property type="match status" value="1"/>
</dbReference>
<dbReference type="SUPFAM" id="SSF52540">
    <property type="entry name" value="P-loop containing nucleoside triphosphate hydrolases"/>
    <property type="match status" value="1"/>
</dbReference>
<evidence type="ECO:0000256" key="2">
    <source>
        <dbReference type="ARBA" id="ARBA00022840"/>
    </source>
</evidence>
<sequence>MDAAGIRRERKVVTALFADLVGSTALTESLDPEDAMEVLGDAISRIVLLVEDLGGTVKDLAGDGVLALFGAPVAHEDDVDRALHAGLRITGLFGRQERSTSSGGPALDVRVGVETGLVVLGPVGAGSRVEYGATGDTVNTAARLQAAAEPGTVLVGPAARRLAERRFAWGGRRELTLKGKAEPVPAWPVLRPVVAVPGSDHSVPLVGRGHELAQVSAAVDGALEGQGGLVVLLGEGGTGKGRLLAEARAVAEAGTRPLSWIALQCASYEQSVPFAPLRRLFGRWLGLAPDTEPTVAAGLVRERFATLGTAGSDLDLAVELVLGLPPTHALPHSPEGSTELAPFKVATAVEQILAGLAARRPVVVVLEDLQWADRATLDLVDYLVASEEPLPCLLVLTGRPCEGHPLGRWADLAASGLRETSTLLELGRLDPAGAEALLGAHVGVGTLPLDLERSLLQTAEGNPYFLEELVRALVDTEALVRGPQGWEHDPGVAFTVPPTLERVVLERLDRLPDEARDLLATAAVIGRRFDADLLAGVLRRDPGDVTVALKGLTGLGLVEPADGQWRFTHQVMQDAAYGCLLHKARRDLHRQVAEVLARRRPRQTAALARHWWEAAEAATSAPLAEEAAAEAEAQRSFEEAAELYGLAVEAFAATGVERYDLLLALAGARRRAGLLRPALEAYERAHDGAGRCGDTAALAAAALGYEDTLFATRARRSPADPTIRLLESAVRGLGDEVSGRRVRVLAALGRALSYSGRSGEGSAVAADAVALARGADDPGAAAYALLAWRTDRLAPECLGARLPMAEEALQAAEAAGDDDLWIEAGRALFVDLLTAGRRADADAVLHRLTERIVAQGQPFHLWYLGMWEVQQALLEGDLARADALAEDFRRQGRRLRYGHVENVYVFQKLLILRELDRADELTPLFRRLAGLDRAGPEKWPALFAILDAETGRLDDARRRLDQLAAERYLSLPSDQSRAGLGALLAEAITVVGATDGAEHLSSLLAPWAGQLIVVGAGAACIGAADHYLGILAAARGDLETARDLLLHGRAQHQAVGAPLLVARSDRALAGLARFAEVGDARP</sequence>
<name>A0A6J4JD26_9ACTN</name>
<dbReference type="AlphaFoldDB" id="A0A6J4JD26"/>